<comment type="caution">
    <text evidence="3">The sequence shown here is derived from an EMBL/GenBank/DDBJ whole genome shotgun (WGS) entry which is preliminary data.</text>
</comment>
<dbReference type="Gene3D" id="1.20.120.520">
    <property type="entry name" value="nmb1532 protein domain like"/>
    <property type="match status" value="1"/>
</dbReference>
<dbReference type="InterPro" id="IPR053206">
    <property type="entry name" value="Dimeric_xanthone_biosynth"/>
</dbReference>
<dbReference type="PANTHER" id="PTHR38048:SF1">
    <property type="entry name" value="HEMERYTHRIN-LIKE DOMAIN-CONTAINING PROTEIN"/>
    <property type="match status" value="1"/>
</dbReference>
<dbReference type="VEuPathDB" id="FungiDB:EYZ11_000431"/>
<dbReference type="AlphaFoldDB" id="A0A5M9MJ43"/>
<protein>
    <recommendedName>
        <fullName evidence="2">Hemerythrin-like domain-containing protein</fullName>
    </recommendedName>
</protein>
<dbReference type="InterPro" id="IPR012312">
    <property type="entry name" value="Hemerythrin-like"/>
</dbReference>
<accession>A0A5M9MJ43</accession>
<evidence type="ECO:0000313" key="3">
    <source>
        <dbReference type="EMBL" id="KAA8645394.1"/>
    </source>
</evidence>
<dbReference type="CDD" id="cd12108">
    <property type="entry name" value="Hr-like"/>
    <property type="match status" value="1"/>
</dbReference>
<feature type="domain" description="Hemerythrin-like" evidence="2">
    <location>
        <begin position="36"/>
        <end position="161"/>
    </location>
</feature>
<dbReference type="Proteomes" id="UP000324241">
    <property type="component" value="Unassembled WGS sequence"/>
</dbReference>
<gene>
    <name evidence="3" type="ORF">ATNIH1004_006813</name>
</gene>
<dbReference type="EMBL" id="QUQM01000007">
    <property type="protein sequence ID" value="KAA8645394.1"/>
    <property type="molecule type" value="Genomic_DNA"/>
</dbReference>
<reference evidence="3 4" key="1">
    <citation type="submission" date="2019-08" db="EMBL/GenBank/DDBJ databases">
        <title>The genome sequence of a newly discovered highly antifungal drug resistant Aspergillus species, Aspergillus tanneri NIH 1004.</title>
        <authorList>
            <person name="Mounaud S."/>
            <person name="Singh I."/>
            <person name="Joardar V."/>
            <person name="Pakala S."/>
            <person name="Pakala S."/>
            <person name="Venepally P."/>
            <person name="Chung J.K."/>
            <person name="Losada L."/>
            <person name="Nierman W.C."/>
        </authorList>
    </citation>
    <scope>NUCLEOTIDE SEQUENCE [LARGE SCALE GENOMIC DNA]</scope>
    <source>
        <strain evidence="3 4">NIH1004</strain>
    </source>
</reference>
<feature type="compositionally biased region" description="Polar residues" evidence="1">
    <location>
        <begin position="1"/>
        <end position="15"/>
    </location>
</feature>
<name>A0A5M9MJ43_9EURO</name>
<sequence>MSAMNNGSSSSQNGLPDSDALPALSTNDYRTYNRMAEQMDYFHNHFRITWNQLQDACTTSGKKLLSPRQLITTGLGFCSQLDFHHSIEEQHIFPVLAKKMPEFHRELTLLSQHREIHNGLAGLGEYLEKCRSGESDLDRMEVKRLMDGFGAVLWAHLDEEVNALRAENMRRYWSLKEMVALPM</sequence>
<dbReference type="RefSeq" id="XP_033424755.1">
    <property type="nucleotide sequence ID" value="XM_033571440.1"/>
</dbReference>
<evidence type="ECO:0000259" key="2">
    <source>
        <dbReference type="Pfam" id="PF01814"/>
    </source>
</evidence>
<evidence type="ECO:0000256" key="1">
    <source>
        <dbReference type="SAM" id="MobiDB-lite"/>
    </source>
</evidence>
<proteinExistence type="predicted"/>
<dbReference type="OrthoDB" id="10044044at2759"/>
<dbReference type="PANTHER" id="PTHR38048">
    <property type="entry name" value="EXPRESSED PROTEIN"/>
    <property type="match status" value="1"/>
</dbReference>
<feature type="region of interest" description="Disordered" evidence="1">
    <location>
        <begin position="1"/>
        <end position="22"/>
    </location>
</feature>
<dbReference type="GeneID" id="54329515"/>
<organism evidence="3 4">
    <name type="scientific">Aspergillus tanneri</name>
    <dbReference type="NCBI Taxonomy" id="1220188"/>
    <lineage>
        <taxon>Eukaryota</taxon>
        <taxon>Fungi</taxon>
        <taxon>Dikarya</taxon>
        <taxon>Ascomycota</taxon>
        <taxon>Pezizomycotina</taxon>
        <taxon>Eurotiomycetes</taxon>
        <taxon>Eurotiomycetidae</taxon>
        <taxon>Eurotiales</taxon>
        <taxon>Aspergillaceae</taxon>
        <taxon>Aspergillus</taxon>
        <taxon>Aspergillus subgen. Circumdati</taxon>
    </lineage>
</organism>
<dbReference type="Pfam" id="PF01814">
    <property type="entry name" value="Hemerythrin"/>
    <property type="match status" value="1"/>
</dbReference>
<evidence type="ECO:0000313" key="4">
    <source>
        <dbReference type="Proteomes" id="UP000324241"/>
    </source>
</evidence>